<evidence type="ECO:0000313" key="1">
    <source>
        <dbReference type="EMBL" id="KAL3811560.1"/>
    </source>
</evidence>
<comment type="caution">
    <text evidence="1">The sequence shown here is derived from an EMBL/GenBank/DDBJ whole genome shotgun (WGS) entry which is preliminary data.</text>
</comment>
<accession>A0ABD3RTT7</accession>
<reference evidence="1 2" key="1">
    <citation type="submission" date="2024-10" db="EMBL/GenBank/DDBJ databases">
        <title>Updated reference genomes for cyclostephanoid diatoms.</title>
        <authorList>
            <person name="Roberts W.R."/>
            <person name="Alverson A.J."/>
        </authorList>
    </citation>
    <scope>NUCLEOTIDE SEQUENCE [LARGE SCALE GENOMIC DNA]</scope>
    <source>
        <strain evidence="1 2">AJA228-03</strain>
    </source>
</reference>
<keyword evidence="2" id="KW-1185">Reference proteome</keyword>
<dbReference type="EMBL" id="JALLPB020000253">
    <property type="protein sequence ID" value="KAL3811560.1"/>
    <property type="molecule type" value="Genomic_DNA"/>
</dbReference>
<dbReference type="Proteomes" id="UP001530377">
    <property type="component" value="Unassembled WGS sequence"/>
</dbReference>
<dbReference type="AlphaFoldDB" id="A0ABD3RTT7"/>
<sequence length="182" mass="19769">MIPMNDGPLSRIEFGIEAPRVKYRKLTKEADAHDDDASAAAASSGAFIARTEAMTSMDSGDFPIEGKHSPAVLVPASNVEVPLSITCDSVTKTGAGIVGADGTKKRDRSYIESPLTITPKKSYRVDTSRSIDVSLHEQDSVRSFNSGSRECDTHKSVDDEVVMRLPKWMQSSSEAQQDIFCK</sequence>
<proteinExistence type="predicted"/>
<organism evidence="1 2">
    <name type="scientific">Cyclostephanos tholiformis</name>
    <dbReference type="NCBI Taxonomy" id="382380"/>
    <lineage>
        <taxon>Eukaryota</taxon>
        <taxon>Sar</taxon>
        <taxon>Stramenopiles</taxon>
        <taxon>Ochrophyta</taxon>
        <taxon>Bacillariophyta</taxon>
        <taxon>Coscinodiscophyceae</taxon>
        <taxon>Thalassiosirophycidae</taxon>
        <taxon>Stephanodiscales</taxon>
        <taxon>Stephanodiscaceae</taxon>
        <taxon>Cyclostephanos</taxon>
    </lineage>
</organism>
<name>A0ABD3RTT7_9STRA</name>
<gene>
    <name evidence="1" type="ORF">ACHAXA_009689</name>
</gene>
<evidence type="ECO:0000313" key="2">
    <source>
        <dbReference type="Proteomes" id="UP001530377"/>
    </source>
</evidence>
<protein>
    <submittedName>
        <fullName evidence="1">Uncharacterized protein</fullName>
    </submittedName>
</protein>